<name>A0ABW0L2Z5_9BURK</name>
<comment type="caution">
    <text evidence="3">The sequence shown here is derived from an EMBL/GenBank/DDBJ whole genome shotgun (WGS) entry which is preliminary data.</text>
</comment>
<dbReference type="Proteomes" id="UP001596050">
    <property type="component" value="Unassembled WGS sequence"/>
</dbReference>
<reference evidence="4" key="1">
    <citation type="journal article" date="2019" name="Int. J. Syst. Evol. Microbiol.">
        <title>The Global Catalogue of Microorganisms (GCM) 10K type strain sequencing project: providing services to taxonomists for standard genome sequencing and annotation.</title>
        <authorList>
            <consortium name="The Broad Institute Genomics Platform"/>
            <consortium name="The Broad Institute Genome Sequencing Center for Infectious Disease"/>
            <person name="Wu L."/>
            <person name="Ma J."/>
        </authorList>
    </citation>
    <scope>NUCLEOTIDE SEQUENCE [LARGE SCALE GENOMIC DNA]</scope>
    <source>
        <strain evidence="4">KACC 12649</strain>
    </source>
</reference>
<keyword evidence="4" id="KW-1185">Reference proteome</keyword>
<evidence type="ECO:0000313" key="3">
    <source>
        <dbReference type="EMBL" id="MFC5458971.1"/>
    </source>
</evidence>
<dbReference type="RefSeq" id="WP_379780347.1">
    <property type="nucleotide sequence ID" value="NZ_JBHSMU010000004.1"/>
</dbReference>
<evidence type="ECO:0000256" key="1">
    <source>
        <dbReference type="SAM" id="MobiDB-lite"/>
    </source>
</evidence>
<gene>
    <name evidence="3" type="ORF">ACFPN5_04020</name>
</gene>
<feature type="compositionally biased region" description="Basic and acidic residues" evidence="1">
    <location>
        <begin position="187"/>
        <end position="204"/>
    </location>
</feature>
<proteinExistence type="predicted"/>
<organism evidence="3 4">
    <name type="scientific">Massilia niabensis</name>
    <dbReference type="NCBI Taxonomy" id="544910"/>
    <lineage>
        <taxon>Bacteria</taxon>
        <taxon>Pseudomonadati</taxon>
        <taxon>Pseudomonadota</taxon>
        <taxon>Betaproteobacteria</taxon>
        <taxon>Burkholderiales</taxon>
        <taxon>Oxalobacteraceae</taxon>
        <taxon>Telluria group</taxon>
        <taxon>Massilia</taxon>
    </lineage>
</organism>
<feature type="compositionally biased region" description="Basic and acidic residues" evidence="1">
    <location>
        <begin position="151"/>
        <end position="163"/>
    </location>
</feature>
<evidence type="ECO:0000256" key="2">
    <source>
        <dbReference type="SAM" id="Phobius"/>
    </source>
</evidence>
<accession>A0ABW0L2Z5</accession>
<keyword evidence="2" id="KW-0812">Transmembrane</keyword>
<keyword evidence="2" id="KW-0472">Membrane</keyword>
<dbReference type="EMBL" id="JBHSMU010000004">
    <property type="protein sequence ID" value="MFC5458971.1"/>
    <property type="molecule type" value="Genomic_DNA"/>
</dbReference>
<feature type="region of interest" description="Disordered" evidence="1">
    <location>
        <begin position="117"/>
        <end position="278"/>
    </location>
</feature>
<feature type="compositionally biased region" description="Basic and acidic residues" evidence="1">
    <location>
        <begin position="253"/>
        <end position="268"/>
    </location>
</feature>
<feature type="transmembrane region" description="Helical" evidence="2">
    <location>
        <begin position="33"/>
        <end position="55"/>
    </location>
</feature>
<keyword evidence="2" id="KW-1133">Transmembrane helix</keyword>
<protein>
    <submittedName>
        <fullName evidence="3">Uncharacterized protein</fullName>
    </submittedName>
</protein>
<evidence type="ECO:0000313" key="4">
    <source>
        <dbReference type="Proteomes" id="UP001596050"/>
    </source>
</evidence>
<sequence length="278" mass="28634">MSSRRAVGEDNILAMLERDSARRTGTRASNLRLACYGAAAAFAGILVGGVAWLAYDNYKTAEQLQAGHDALVAVPPVVASAEALPQATPPMLTAPAPAPVAPAVAEPPRAAVIVDESAPPAGTAGSGVPPLVMLPPEDAAPARPAQPAPRPVKETPRETEKVTAKNTGQTAGKTPPKARATQTAARGSDRKVDKKANKSADKAKRVAARAAKPAPQRSTNKPAADTPRQRKASPAPAQVDNDVALISAIISQSERHRGEREAPADCKGAKCPPKPAQP</sequence>